<evidence type="ECO:0000313" key="2">
    <source>
        <dbReference type="EMBL" id="CAD8178217.1"/>
    </source>
</evidence>
<evidence type="ECO:0000256" key="1">
    <source>
        <dbReference type="SAM" id="Coils"/>
    </source>
</evidence>
<organism evidence="2 3">
    <name type="scientific">Paramecium octaurelia</name>
    <dbReference type="NCBI Taxonomy" id="43137"/>
    <lineage>
        <taxon>Eukaryota</taxon>
        <taxon>Sar</taxon>
        <taxon>Alveolata</taxon>
        <taxon>Ciliophora</taxon>
        <taxon>Intramacronucleata</taxon>
        <taxon>Oligohymenophorea</taxon>
        <taxon>Peniculida</taxon>
        <taxon>Parameciidae</taxon>
        <taxon>Paramecium</taxon>
    </lineage>
</organism>
<sequence length="760" mass="89403">MSFCLDHSDNPIIFICTAQHKCQRKLCNECVIEHGVSTRWAVPINTFSKSLQKILSAYKQNDNQDQLAQIRILFQTLYSENKKIMKEMWDDFKNSMNSIYNRIEEQDQCYVKLLNEDINLENLSQVEMDNLVSIQQGELLDDWNLQKSDYIKKLNKAKELLEKEMKFISNKLKFEIKEIQNMFKIEKKESYLWEEGTKTYTGIYWVYDEPTSQRSTKLQVNFTQNQEMQYFRDGSMIRTDKIQDTKRKPKILINLEQIQYLQWHGKYGHNNQKVGKWIATWKGEQLQGVGGEYSDDGEKQGLWRDMIKNYWSQAQILEEGVYIGGLRNGIWKYIYENKEIGGGDYNKQGLRNGKWIQLSEGFWNQSQVKYIGRYKNGDKVGRWDICKFGGIQIGGGLYDEIGNGMKLGPWVEISENYAWESQVIYQGGYKNGQKVGSWKIWYIKDAENKQKEIIGGGLYDEEGDGLKLGDWVEIADNFCSKSQITYKGRYRNSKKAGRWDIWYKDMRTQNDKKIGGGLYDEENEGIKFGYWEEISDYFGWESKVTYKGEYKNGKKVGRWDIWYKKDYEDQQNEKIGGGLYDEENQGFKIGNWTEILDNFSWESKVTYNGEYNLGEKVGKWDIWFKYKGKNQQIGGGFYDEAGNGFKQGNWIEIFDNFWDYSQTTYSGRYQNGKKVGRWDIWLNYASKKEKIGGGNYDEQGYGVKLGNWEEISNNSNFSSLLVFKGDYTNGQKVGVWVEMQRDLNNMIEEFKKVKEIKYNN</sequence>
<dbReference type="OMA" id="WESKVTY"/>
<reference evidence="2" key="1">
    <citation type="submission" date="2021-01" db="EMBL/GenBank/DDBJ databases">
        <authorList>
            <consortium name="Genoscope - CEA"/>
            <person name="William W."/>
        </authorList>
    </citation>
    <scope>NUCLEOTIDE SEQUENCE</scope>
</reference>
<name>A0A8S1VMV0_PAROT</name>
<evidence type="ECO:0000313" key="3">
    <source>
        <dbReference type="Proteomes" id="UP000683925"/>
    </source>
</evidence>
<feature type="coiled-coil region" evidence="1">
    <location>
        <begin position="140"/>
        <end position="178"/>
    </location>
</feature>
<dbReference type="Proteomes" id="UP000683925">
    <property type="component" value="Unassembled WGS sequence"/>
</dbReference>
<accession>A0A8S1VMV0</accession>
<keyword evidence="1" id="KW-0175">Coiled coil</keyword>
<dbReference type="EMBL" id="CAJJDP010000069">
    <property type="protein sequence ID" value="CAD8178217.1"/>
    <property type="molecule type" value="Genomic_DNA"/>
</dbReference>
<gene>
    <name evidence="2" type="ORF">POCTA_138.1.T0700228</name>
</gene>
<dbReference type="PANTHER" id="PTHR33706">
    <property type="entry name" value="MORN VARIANT REPEAT PROTEIN"/>
    <property type="match status" value="1"/>
</dbReference>
<dbReference type="AlphaFoldDB" id="A0A8S1VMV0"/>
<comment type="caution">
    <text evidence="2">The sequence shown here is derived from an EMBL/GenBank/DDBJ whole genome shotgun (WGS) entry which is preliminary data.</text>
</comment>
<dbReference type="OrthoDB" id="298777at2759"/>
<dbReference type="PANTHER" id="PTHR33706:SF1">
    <property type="entry name" value="TPR REPEAT PROTEIN"/>
    <property type="match status" value="1"/>
</dbReference>
<evidence type="ECO:0008006" key="4">
    <source>
        <dbReference type="Google" id="ProtNLM"/>
    </source>
</evidence>
<keyword evidence="3" id="KW-1185">Reference proteome</keyword>
<proteinExistence type="predicted"/>
<protein>
    <recommendedName>
        <fullName evidence="4">MORN repeat protein</fullName>
    </recommendedName>
</protein>